<evidence type="ECO:0000256" key="4">
    <source>
        <dbReference type="SAM" id="MobiDB-lite"/>
    </source>
</evidence>
<feature type="compositionally biased region" description="Basic and acidic residues" evidence="4">
    <location>
        <begin position="18"/>
        <end position="27"/>
    </location>
</feature>
<feature type="compositionally biased region" description="Basic residues" evidence="4">
    <location>
        <begin position="168"/>
        <end position="177"/>
    </location>
</feature>
<keyword evidence="6" id="KW-1185">Reference proteome</keyword>
<comment type="similarity">
    <text evidence="2">Belongs to the SLX9 family.</text>
</comment>
<evidence type="ECO:0000313" key="6">
    <source>
        <dbReference type="Proteomes" id="UP001307889"/>
    </source>
</evidence>
<organism evidence="5 6">
    <name type="scientific">Nesidiocoris tenuis</name>
    <dbReference type="NCBI Taxonomy" id="355587"/>
    <lineage>
        <taxon>Eukaryota</taxon>
        <taxon>Metazoa</taxon>
        <taxon>Ecdysozoa</taxon>
        <taxon>Arthropoda</taxon>
        <taxon>Hexapoda</taxon>
        <taxon>Insecta</taxon>
        <taxon>Pterygota</taxon>
        <taxon>Neoptera</taxon>
        <taxon>Paraneoptera</taxon>
        <taxon>Hemiptera</taxon>
        <taxon>Heteroptera</taxon>
        <taxon>Panheteroptera</taxon>
        <taxon>Cimicomorpha</taxon>
        <taxon>Miridae</taxon>
        <taxon>Dicyphina</taxon>
        <taxon>Nesidiocoris</taxon>
    </lineage>
</organism>
<dbReference type="Pfam" id="PF15341">
    <property type="entry name" value="SLX9"/>
    <property type="match status" value="1"/>
</dbReference>
<evidence type="ECO:0000256" key="3">
    <source>
        <dbReference type="ARBA" id="ARBA00023242"/>
    </source>
</evidence>
<sequence>MGKVRRVRAKYHLAAVKPHTEKVDRSQADVSDSMSVSDKASSVGKVSHKSKTKGGIFSGLDIAIDNLNTCLTDDTKSVHSLAKTFRSMKNSLGGRSLKKDDKRKLRHDLFLSKIDAFYKNKEQMKKKGKDVTIKDLDEALPKVDMLFHKSEASAKPVKGAKPISTKQKGIKKAKQRQKQFEQNFEAFKTVMQRAKNNGGIDLVADHIQKNLLAEKCD</sequence>
<keyword evidence="3" id="KW-0539">Nucleus</keyword>
<protein>
    <recommendedName>
        <fullName evidence="7">Active regulator of SIRT1</fullName>
    </recommendedName>
</protein>
<evidence type="ECO:0000256" key="1">
    <source>
        <dbReference type="ARBA" id="ARBA00004604"/>
    </source>
</evidence>
<dbReference type="EMBL" id="AP028917">
    <property type="protein sequence ID" value="BES98187.1"/>
    <property type="molecule type" value="Genomic_DNA"/>
</dbReference>
<reference evidence="5 6" key="1">
    <citation type="submission" date="2023-09" db="EMBL/GenBank/DDBJ databases">
        <title>Nesidiocoris tenuis whole genome shotgun sequence.</title>
        <authorList>
            <person name="Shibata T."/>
            <person name="Shimoda M."/>
            <person name="Kobayashi T."/>
            <person name="Uehara T."/>
        </authorList>
    </citation>
    <scope>NUCLEOTIDE SEQUENCE [LARGE SCALE GENOMIC DNA]</scope>
    <source>
        <strain evidence="5 6">Japan</strain>
    </source>
</reference>
<feature type="region of interest" description="Disordered" evidence="4">
    <location>
        <begin position="18"/>
        <end position="42"/>
    </location>
</feature>
<comment type="subcellular location">
    <subcellularLocation>
        <location evidence="1">Nucleus</location>
        <location evidence="1">Nucleolus</location>
    </subcellularLocation>
</comment>
<evidence type="ECO:0000256" key="2">
    <source>
        <dbReference type="ARBA" id="ARBA00011022"/>
    </source>
</evidence>
<feature type="region of interest" description="Disordered" evidence="4">
    <location>
        <begin position="155"/>
        <end position="177"/>
    </location>
</feature>
<evidence type="ECO:0008006" key="7">
    <source>
        <dbReference type="Google" id="ProtNLM"/>
    </source>
</evidence>
<dbReference type="Proteomes" id="UP001307889">
    <property type="component" value="Chromosome 9"/>
</dbReference>
<accession>A0ABN7B187</accession>
<gene>
    <name evidence="5" type="ORF">NTJ_11002</name>
</gene>
<name>A0ABN7B187_9HEMI</name>
<dbReference type="InterPro" id="IPR028160">
    <property type="entry name" value="Slx9-like"/>
</dbReference>
<proteinExistence type="inferred from homology"/>
<feature type="compositionally biased region" description="Low complexity" evidence="4">
    <location>
        <begin position="28"/>
        <end position="42"/>
    </location>
</feature>
<evidence type="ECO:0000313" key="5">
    <source>
        <dbReference type="EMBL" id="BES98187.1"/>
    </source>
</evidence>